<evidence type="ECO:0000313" key="12">
    <source>
        <dbReference type="Proteomes" id="UP001385848"/>
    </source>
</evidence>
<evidence type="ECO:0000259" key="8">
    <source>
        <dbReference type="PROSITE" id="PS50847"/>
    </source>
</evidence>
<feature type="transmembrane region" description="Helical" evidence="6">
    <location>
        <begin position="539"/>
        <end position="556"/>
    </location>
</feature>
<feature type="signal peptide" evidence="7">
    <location>
        <begin position="1"/>
        <end position="26"/>
    </location>
</feature>
<accession>A0A5N1I9Y2</accession>
<keyword evidence="12" id="KW-1185">Reference proteome</keyword>
<feature type="domain" description="Gram-positive cocci surface proteins LPxTG" evidence="8">
    <location>
        <begin position="531"/>
        <end position="561"/>
    </location>
</feature>
<feature type="region of interest" description="Disordered" evidence="5">
    <location>
        <begin position="484"/>
        <end position="531"/>
    </location>
</feature>
<evidence type="ECO:0000313" key="11">
    <source>
        <dbReference type="Proteomes" id="UP000327236"/>
    </source>
</evidence>
<dbReference type="KEGG" id="lje:BUE77_05355"/>
<dbReference type="InterPro" id="IPR019931">
    <property type="entry name" value="LPXTG_anchor"/>
</dbReference>
<evidence type="ECO:0000313" key="10">
    <source>
        <dbReference type="EMBL" id="MEL0565810.1"/>
    </source>
</evidence>
<dbReference type="RefSeq" id="WP_006588369.1">
    <property type="nucleotide sequence ID" value="NZ_CATOUV010000001.1"/>
</dbReference>
<keyword evidence="4" id="KW-0572">Peptidoglycan-anchor</keyword>
<evidence type="ECO:0000256" key="3">
    <source>
        <dbReference type="ARBA" id="ARBA00022729"/>
    </source>
</evidence>
<evidence type="ECO:0000256" key="6">
    <source>
        <dbReference type="SAM" id="Phobius"/>
    </source>
</evidence>
<feature type="chain" id="PRO_5038968947" evidence="7">
    <location>
        <begin position="27"/>
        <end position="561"/>
    </location>
</feature>
<dbReference type="Gene3D" id="2.60.40.10">
    <property type="entry name" value="Immunoglobulins"/>
    <property type="match status" value="1"/>
</dbReference>
<name>A0A5N1I9Y2_LACJE</name>
<keyword evidence="6" id="KW-0472">Membrane</keyword>
<sequence>MKNNLFRRNTAIALTSVMLTTGVVTAMPKQALAESNVNTASNQSLGASLVNNTGVGAYSEEVAGLKHGTAIQTMQDSSLQSTSSSIVDLDKTQGKFYALANVENTTNEEQHFIQAIVLPKFYKGSNPDPNKVDVVLDSSQVPETGLSFGLKNEKIQYAIKQGKYRNLDRLARENPGFTWDQIIGIKIDGYLAPKQSFSGKIPLAVANYNRMQDQLTALANNTAEKSIISNIGLRQFSVGQSFYYYKNGEIQTTYDGHLIARVGKEITRLEQIIAQADLKKYQAKTLSFMADGTRVYTSVPADIEKLLPAITADDFIYYNFGSSYPSSRALYTDGIYAIKIRRIFDAIKNDGYSVNIQPNGREIWEQYKYSPASDSNWIIDYSGSDVTPTENPFYVQVQQIFDTKDITINVGENWTNTDNLLKAEVSTYNPSTMALTNQHTLKSDEYKVEDNVDTSKAGVYHVKYSYEINDNDIVTKTAKVTVLDKKKQSNNSSSSASSSSTSSSETSNKHSEGSTSEKSSSSTSSKKEAELPQTGTTTIFALVTGLIAVICSILLVKKNKE</sequence>
<evidence type="ECO:0000256" key="2">
    <source>
        <dbReference type="ARBA" id="ARBA00022525"/>
    </source>
</evidence>
<reference evidence="9 11" key="1">
    <citation type="submission" date="2019-09" db="EMBL/GenBank/DDBJ databases">
        <title>Draft genome sequence assemblies of isolates from the urinary tract.</title>
        <authorList>
            <person name="Mores C.R."/>
            <person name="Putonti C."/>
            <person name="Wolfe A.J."/>
        </authorList>
    </citation>
    <scope>NUCLEOTIDE SEQUENCE [LARGE SCALE GENOMIC DNA]</scope>
    <source>
        <strain evidence="9 11">UMB246</strain>
    </source>
</reference>
<dbReference type="OrthoDB" id="2330175at2"/>
<gene>
    <name evidence="10" type="ORF">AAC431_07785</name>
    <name evidence="9" type="ORF">F6H94_05140</name>
</gene>
<keyword evidence="6" id="KW-0812">Transmembrane</keyword>
<evidence type="ECO:0000313" key="9">
    <source>
        <dbReference type="EMBL" id="KAA9322435.1"/>
    </source>
</evidence>
<dbReference type="Pfam" id="PF07523">
    <property type="entry name" value="Big_3"/>
    <property type="match status" value="1"/>
</dbReference>
<evidence type="ECO:0000256" key="1">
    <source>
        <dbReference type="ARBA" id="ARBA00022512"/>
    </source>
</evidence>
<comment type="caution">
    <text evidence="9">The sequence shown here is derived from an EMBL/GenBank/DDBJ whole genome shotgun (WGS) entry which is preliminary data.</text>
</comment>
<keyword evidence="6" id="KW-1133">Transmembrane helix</keyword>
<protein>
    <submittedName>
        <fullName evidence="10">Bacterial Ig-like domain-containing protein</fullName>
    </submittedName>
    <submittedName>
        <fullName evidence="9">LPXTG cell wall anchor domain-containing protein</fullName>
    </submittedName>
</protein>
<reference evidence="10 12" key="2">
    <citation type="submission" date="2024-04" db="EMBL/GenBank/DDBJ databases">
        <title>Three lactobacilli isolated from voided urine samples from females with type 2 diabetes.</title>
        <authorList>
            <person name="Kula A."/>
            <person name="Stegman N."/>
            <person name="Putonti C."/>
        </authorList>
    </citation>
    <scope>NUCLEOTIDE SEQUENCE [LARGE SCALE GENOMIC DNA]</scope>
    <source>
        <strain evidence="10 12">1855</strain>
    </source>
</reference>
<feature type="compositionally biased region" description="Low complexity" evidence="5">
    <location>
        <begin position="513"/>
        <end position="524"/>
    </location>
</feature>
<organism evidence="9 11">
    <name type="scientific">Lactobacillus jensenii</name>
    <dbReference type="NCBI Taxonomy" id="109790"/>
    <lineage>
        <taxon>Bacteria</taxon>
        <taxon>Bacillati</taxon>
        <taxon>Bacillota</taxon>
        <taxon>Bacilli</taxon>
        <taxon>Lactobacillales</taxon>
        <taxon>Lactobacillaceae</taxon>
        <taxon>Lactobacillus</taxon>
    </lineage>
</organism>
<keyword evidence="3 7" id="KW-0732">Signal</keyword>
<proteinExistence type="predicted"/>
<evidence type="ECO:0000256" key="4">
    <source>
        <dbReference type="ARBA" id="ARBA00023088"/>
    </source>
</evidence>
<dbReference type="PROSITE" id="PS50847">
    <property type="entry name" value="GRAM_POS_ANCHORING"/>
    <property type="match status" value="1"/>
</dbReference>
<dbReference type="InterPro" id="IPR022038">
    <property type="entry name" value="Ig-like_bact"/>
</dbReference>
<dbReference type="GeneID" id="31743139"/>
<dbReference type="NCBIfam" id="TIGR01167">
    <property type="entry name" value="LPXTG_anchor"/>
    <property type="match status" value="1"/>
</dbReference>
<evidence type="ECO:0000256" key="7">
    <source>
        <dbReference type="SAM" id="SignalP"/>
    </source>
</evidence>
<keyword evidence="1" id="KW-0134">Cell wall</keyword>
<dbReference type="Proteomes" id="UP000327236">
    <property type="component" value="Unassembled WGS sequence"/>
</dbReference>
<keyword evidence="2" id="KW-0964">Secreted</keyword>
<dbReference type="EMBL" id="VYWW01000019">
    <property type="protein sequence ID" value="KAA9322435.1"/>
    <property type="molecule type" value="Genomic_DNA"/>
</dbReference>
<dbReference type="EMBL" id="JBBVUL010000017">
    <property type="protein sequence ID" value="MEL0565810.1"/>
    <property type="molecule type" value="Genomic_DNA"/>
</dbReference>
<feature type="compositionally biased region" description="Low complexity" evidence="5">
    <location>
        <begin position="489"/>
        <end position="506"/>
    </location>
</feature>
<dbReference type="AlphaFoldDB" id="A0A5N1I9Y2"/>
<dbReference type="Pfam" id="PF00746">
    <property type="entry name" value="Gram_pos_anchor"/>
    <property type="match status" value="1"/>
</dbReference>
<dbReference type="Proteomes" id="UP001385848">
    <property type="component" value="Unassembled WGS sequence"/>
</dbReference>
<evidence type="ECO:0000256" key="5">
    <source>
        <dbReference type="SAM" id="MobiDB-lite"/>
    </source>
</evidence>
<dbReference type="InterPro" id="IPR013783">
    <property type="entry name" value="Ig-like_fold"/>
</dbReference>